<dbReference type="InterPro" id="IPR029052">
    <property type="entry name" value="Metallo-depent_PP-like"/>
</dbReference>
<dbReference type="Gene3D" id="3.60.21.10">
    <property type="match status" value="1"/>
</dbReference>
<evidence type="ECO:0000313" key="4">
    <source>
        <dbReference type="EMBL" id="MBL0419952.1"/>
    </source>
</evidence>
<dbReference type="SUPFAM" id="SSF56300">
    <property type="entry name" value="Metallo-dependent phosphatases"/>
    <property type="match status" value="1"/>
</dbReference>
<comment type="similarity">
    <text evidence="1 2">Belongs to the metallophosphoesterase superfamily. YfcE family.</text>
</comment>
<organism evidence="4 5">
    <name type="scientific">Ramlibacter aurantiacus</name>
    <dbReference type="NCBI Taxonomy" id="2801330"/>
    <lineage>
        <taxon>Bacteria</taxon>
        <taxon>Pseudomonadati</taxon>
        <taxon>Pseudomonadota</taxon>
        <taxon>Betaproteobacteria</taxon>
        <taxon>Burkholderiales</taxon>
        <taxon>Comamonadaceae</taxon>
        <taxon>Ramlibacter</taxon>
    </lineage>
</organism>
<dbReference type="GO" id="GO:0046872">
    <property type="term" value="F:metal ion binding"/>
    <property type="evidence" value="ECO:0007669"/>
    <property type="project" value="UniProtKB-KW"/>
</dbReference>
<dbReference type="InterPro" id="IPR024654">
    <property type="entry name" value="Calcineurin-like_PHP_lpxH"/>
</dbReference>
<dbReference type="Pfam" id="PF12850">
    <property type="entry name" value="Metallophos_2"/>
    <property type="match status" value="1"/>
</dbReference>
<evidence type="ECO:0000259" key="3">
    <source>
        <dbReference type="Pfam" id="PF12850"/>
    </source>
</evidence>
<proteinExistence type="inferred from homology"/>
<dbReference type="EC" id="3.1.4.-" evidence="2"/>
<sequence length="154" mass="16703">MTHRIGLISDTHRLLRPEAVEFLRGCELILHAGDLVTPDALEALRELAPVVAVRGNNDHGEWAQALPERALAEVGPVRVLVLHDLADLRHEPVPAGVRVVVSGHSHKPLVQQRDGLLFVNPGSAGPRRFSLPVSVGELRIRDDGHVQAGIHTLA</sequence>
<gene>
    <name evidence="4" type="ORF">JI739_06290</name>
</gene>
<protein>
    <recommendedName>
        <fullName evidence="2">Phosphoesterase</fullName>
        <ecNumber evidence="2">3.1.4.-</ecNumber>
    </recommendedName>
</protein>
<accession>A0A936ZFG6</accession>
<dbReference type="PANTHER" id="PTHR11124">
    <property type="entry name" value="VACUOLAR SORTING PROTEIN VPS29"/>
    <property type="match status" value="1"/>
</dbReference>
<dbReference type="InterPro" id="IPR000979">
    <property type="entry name" value="Phosphodiesterase_MJ0936/Vps29"/>
</dbReference>
<keyword evidence="2" id="KW-0479">Metal-binding</keyword>
<reference evidence="4" key="1">
    <citation type="submission" date="2021-01" db="EMBL/GenBank/DDBJ databases">
        <title>Ramlibacter sp. strain AW1 16S ribosomal RNA gene Genome sequencing and assembly.</title>
        <authorList>
            <person name="Kang M."/>
        </authorList>
    </citation>
    <scope>NUCLEOTIDE SEQUENCE</scope>
    <source>
        <strain evidence="4">AW1</strain>
    </source>
</reference>
<feature type="domain" description="Calcineurin-like phosphoesterase" evidence="3">
    <location>
        <begin position="4"/>
        <end position="141"/>
    </location>
</feature>
<dbReference type="RefSeq" id="WP_201682950.1">
    <property type="nucleotide sequence ID" value="NZ_JAEQNA010000001.1"/>
</dbReference>
<dbReference type="EMBL" id="JAEQNA010000001">
    <property type="protein sequence ID" value="MBL0419952.1"/>
    <property type="molecule type" value="Genomic_DNA"/>
</dbReference>
<comment type="caution">
    <text evidence="4">The sequence shown here is derived from an EMBL/GenBank/DDBJ whole genome shotgun (WGS) entry which is preliminary data.</text>
</comment>
<comment type="cofactor">
    <cofactor evidence="2">
        <name>a divalent metal cation</name>
        <dbReference type="ChEBI" id="CHEBI:60240"/>
    </cofactor>
</comment>
<evidence type="ECO:0000256" key="2">
    <source>
        <dbReference type="RuleBase" id="RU362039"/>
    </source>
</evidence>
<keyword evidence="5" id="KW-1185">Reference proteome</keyword>
<dbReference type="GO" id="GO:0016787">
    <property type="term" value="F:hydrolase activity"/>
    <property type="evidence" value="ECO:0007669"/>
    <property type="project" value="UniProtKB-UniRule"/>
</dbReference>
<name>A0A936ZFG6_9BURK</name>
<evidence type="ECO:0000256" key="1">
    <source>
        <dbReference type="ARBA" id="ARBA00008950"/>
    </source>
</evidence>
<evidence type="ECO:0000313" key="5">
    <source>
        <dbReference type="Proteomes" id="UP000613011"/>
    </source>
</evidence>
<dbReference type="NCBIfam" id="TIGR00040">
    <property type="entry name" value="yfcE"/>
    <property type="match status" value="1"/>
</dbReference>
<dbReference type="Proteomes" id="UP000613011">
    <property type="component" value="Unassembled WGS sequence"/>
</dbReference>
<dbReference type="AlphaFoldDB" id="A0A936ZFG6"/>